<protein>
    <submittedName>
        <fullName evidence="2">Helix-turn-helix domain-containing protein</fullName>
    </submittedName>
</protein>
<dbReference type="PROSITE" id="PS50943">
    <property type="entry name" value="HTH_CROC1"/>
    <property type="match status" value="1"/>
</dbReference>
<feature type="domain" description="HTH cro/C1-type" evidence="1">
    <location>
        <begin position="5"/>
        <end position="62"/>
    </location>
</feature>
<evidence type="ECO:0000313" key="3">
    <source>
        <dbReference type="Proteomes" id="UP001597549"/>
    </source>
</evidence>
<dbReference type="InterPro" id="IPR010982">
    <property type="entry name" value="Lambda_DNA-bd_dom_sf"/>
</dbReference>
<keyword evidence="3" id="KW-1185">Reference proteome</keyword>
<evidence type="ECO:0000259" key="1">
    <source>
        <dbReference type="PROSITE" id="PS50943"/>
    </source>
</evidence>
<dbReference type="InterPro" id="IPR001387">
    <property type="entry name" value="Cro/C1-type_HTH"/>
</dbReference>
<gene>
    <name evidence="2" type="ORF">ACFSX9_04225</name>
</gene>
<dbReference type="RefSeq" id="WP_379805390.1">
    <property type="nucleotide sequence ID" value="NZ_JBHUOL010000010.1"/>
</dbReference>
<evidence type="ECO:0000313" key="2">
    <source>
        <dbReference type="EMBL" id="MFD2907934.1"/>
    </source>
</evidence>
<sequence length="78" mass="9016">MRKVLKDLRTEANLTQDSVITDIFDSKNITLNLARIETGEGNISPSTLFLLCQYYNISISKFYKRVEDLDSKLMINKK</sequence>
<proteinExistence type="predicted"/>
<dbReference type="SUPFAM" id="SSF47413">
    <property type="entry name" value="lambda repressor-like DNA-binding domains"/>
    <property type="match status" value="1"/>
</dbReference>
<dbReference type="Pfam" id="PF01381">
    <property type="entry name" value="HTH_3"/>
    <property type="match status" value="1"/>
</dbReference>
<dbReference type="Gene3D" id="1.10.260.40">
    <property type="entry name" value="lambda repressor-like DNA-binding domains"/>
    <property type="match status" value="1"/>
</dbReference>
<reference evidence="3" key="1">
    <citation type="journal article" date="2019" name="Int. J. Syst. Evol. Microbiol.">
        <title>The Global Catalogue of Microorganisms (GCM) 10K type strain sequencing project: providing services to taxonomists for standard genome sequencing and annotation.</title>
        <authorList>
            <consortium name="The Broad Institute Genomics Platform"/>
            <consortium name="The Broad Institute Genome Sequencing Center for Infectious Disease"/>
            <person name="Wu L."/>
            <person name="Ma J."/>
        </authorList>
    </citation>
    <scope>NUCLEOTIDE SEQUENCE [LARGE SCALE GENOMIC DNA]</scope>
    <source>
        <strain evidence="3">KCTC 52644</strain>
    </source>
</reference>
<organism evidence="2 3">
    <name type="scientific">Flavobacterium ardleyense</name>
    <dbReference type="NCBI Taxonomy" id="2038737"/>
    <lineage>
        <taxon>Bacteria</taxon>
        <taxon>Pseudomonadati</taxon>
        <taxon>Bacteroidota</taxon>
        <taxon>Flavobacteriia</taxon>
        <taxon>Flavobacteriales</taxon>
        <taxon>Flavobacteriaceae</taxon>
        <taxon>Flavobacterium</taxon>
    </lineage>
</organism>
<name>A0ABW5Z543_9FLAO</name>
<accession>A0ABW5Z543</accession>
<dbReference type="EMBL" id="JBHUOL010000010">
    <property type="protein sequence ID" value="MFD2907934.1"/>
    <property type="molecule type" value="Genomic_DNA"/>
</dbReference>
<dbReference type="Proteomes" id="UP001597549">
    <property type="component" value="Unassembled WGS sequence"/>
</dbReference>
<comment type="caution">
    <text evidence="2">The sequence shown here is derived from an EMBL/GenBank/DDBJ whole genome shotgun (WGS) entry which is preliminary data.</text>
</comment>